<proteinExistence type="predicted"/>
<organism evidence="1 2">
    <name type="scientific">Dermatophagoides farinae</name>
    <name type="common">American house dust mite</name>
    <dbReference type="NCBI Taxonomy" id="6954"/>
    <lineage>
        <taxon>Eukaryota</taxon>
        <taxon>Metazoa</taxon>
        <taxon>Ecdysozoa</taxon>
        <taxon>Arthropoda</taxon>
        <taxon>Chelicerata</taxon>
        <taxon>Arachnida</taxon>
        <taxon>Acari</taxon>
        <taxon>Acariformes</taxon>
        <taxon>Sarcoptiformes</taxon>
        <taxon>Astigmata</taxon>
        <taxon>Psoroptidia</taxon>
        <taxon>Analgoidea</taxon>
        <taxon>Pyroglyphidae</taxon>
        <taxon>Dermatophagoidinae</taxon>
        <taxon>Dermatophagoides</taxon>
    </lineage>
</organism>
<protein>
    <submittedName>
        <fullName evidence="1">Uncharacterized protein</fullName>
    </submittedName>
</protein>
<accession>A0A922I5V3</accession>
<reference evidence="1" key="1">
    <citation type="submission" date="2013-05" db="EMBL/GenBank/DDBJ databases">
        <authorList>
            <person name="Yim A.K.Y."/>
            <person name="Chan T.F."/>
            <person name="Ji K.M."/>
            <person name="Liu X.Y."/>
            <person name="Zhou J.W."/>
            <person name="Li R.Q."/>
            <person name="Yang K.Y."/>
            <person name="Li J."/>
            <person name="Li M."/>
            <person name="Law P.T.W."/>
            <person name="Wu Y.L."/>
            <person name="Cai Z.L."/>
            <person name="Qin H."/>
            <person name="Bao Y."/>
            <person name="Leung R.K.K."/>
            <person name="Ng P.K.S."/>
            <person name="Zou J."/>
            <person name="Zhong X.J."/>
            <person name="Ran P.X."/>
            <person name="Zhong N.S."/>
            <person name="Liu Z.G."/>
            <person name="Tsui S.K.W."/>
        </authorList>
    </citation>
    <scope>NUCLEOTIDE SEQUENCE</scope>
    <source>
        <strain evidence="1">Derf</strain>
        <tissue evidence="1">Whole organism</tissue>
    </source>
</reference>
<evidence type="ECO:0000313" key="1">
    <source>
        <dbReference type="EMBL" id="KAH9525967.1"/>
    </source>
</evidence>
<dbReference type="Proteomes" id="UP000790347">
    <property type="component" value="Unassembled WGS sequence"/>
</dbReference>
<comment type="caution">
    <text evidence="1">The sequence shown here is derived from an EMBL/GenBank/DDBJ whole genome shotgun (WGS) entry which is preliminary data.</text>
</comment>
<dbReference type="AlphaFoldDB" id="A0A922I5V3"/>
<dbReference type="EMBL" id="ASGP02000001">
    <property type="protein sequence ID" value="KAH9525967.1"/>
    <property type="molecule type" value="Genomic_DNA"/>
</dbReference>
<sequence length="78" mass="9186">MNECCDTLVLNSKNKTKKNQSPTSISRIKREIKTRKKNRFIHEKIETWRNNIPMIWNIVIIMMASQSLQIFCTAESVC</sequence>
<keyword evidence="2" id="KW-1185">Reference proteome</keyword>
<name>A0A922I5V3_DERFA</name>
<gene>
    <name evidence="1" type="ORF">DERF_000089</name>
</gene>
<evidence type="ECO:0000313" key="2">
    <source>
        <dbReference type="Proteomes" id="UP000790347"/>
    </source>
</evidence>
<reference evidence="1" key="2">
    <citation type="journal article" date="2022" name="Res Sq">
        <title>Comparative Genomics Reveals Insights into the Divergent Evolution of Astigmatic Mites and Household Pest Adaptations.</title>
        <authorList>
            <person name="Xiong Q."/>
            <person name="Wan A.T.-Y."/>
            <person name="Liu X.-Y."/>
            <person name="Fung C.S.-H."/>
            <person name="Xiao X."/>
            <person name="Malainual N."/>
            <person name="Hou J."/>
            <person name="Wang L."/>
            <person name="Wang M."/>
            <person name="Yang K."/>
            <person name="Cui Y."/>
            <person name="Leung E."/>
            <person name="Nong W."/>
            <person name="Shin S.-K."/>
            <person name="Au S."/>
            <person name="Jeong K.Y."/>
            <person name="Chew F.T."/>
            <person name="Hui J."/>
            <person name="Leung T.F."/>
            <person name="Tungtrongchitr A."/>
            <person name="Zhong N."/>
            <person name="Liu Z."/>
            <person name="Tsui S."/>
        </authorList>
    </citation>
    <scope>NUCLEOTIDE SEQUENCE</scope>
    <source>
        <strain evidence="1">Derf</strain>
        <tissue evidence="1">Whole organism</tissue>
    </source>
</reference>